<dbReference type="PATRIC" id="fig|1238182.3.peg.10"/>
<dbReference type="EMBL" id="ANHY01000001">
    <property type="protein sequence ID" value="EKV32927.1"/>
    <property type="molecule type" value="Genomic_DNA"/>
</dbReference>
<reference evidence="2 3" key="1">
    <citation type="journal article" date="2013" name="Genome Announc.">
        <title>Draft Genome Sequence of an Alphaproteobacterium, Caenispirillum salinarum AK4(T), Isolated from a Solar Saltern.</title>
        <authorList>
            <person name="Khatri I."/>
            <person name="Singh A."/>
            <person name="Korpole S."/>
            <person name="Pinnaka A.K."/>
            <person name="Subramanian S."/>
        </authorList>
    </citation>
    <scope>NUCLEOTIDE SEQUENCE [LARGE SCALE GENOMIC DNA]</scope>
    <source>
        <strain evidence="2 3">AK4</strain>
    </source>
</reference>
<dbReference type="Proteomes" id="UP000009881">
    <property type="component" value="Unassembled WGS sequence"/>
</dbReference>
<organism evidence="2 3">
    <name type="scientific">Caenispirillum salinarum AK4</name>
    <dbReference type="NCBI Taxonomy" id="1238182"/>
    <lineage>
        <taxon>Bacteria</taxon>
        <taxon>Pseudomonadati</taxon>
        <taxon>Pseudomonadota</taxon>
        <taxon>Alphaproteobacteria</taxon>
        <taxon>Rhodospirillales</taxon>
        <taxon>Novispirillaceae</taxon>
        <taxon>Caenispirillum</taxon>
    </lineage>
</organism>
<keyword evidence="3" id="KW-1185">Reference proteome</keyword>
<evidence type="ECO:0000256" key="1">
    <source>
        <dbReference type="SAM" id="Phobius"/>
    </source>
</evidence>
<evidence type="ECO:0000313" key="2">
    <source>
        <dbReference type="EMBL" id="EKV32927.1"/>
    </source>
</evidence>
<keyword evidence="1" id="KW-1133">Transmembrane helix</keyword>
<sequence length="72" mass="7874">MAPIILVSLVVLVGVFFAVLFTLAARRSGLPPDGRWEPARPGRIWQWFAAIVLIGGILALTALFIFDVVKIL</sequence>
<keyword evidence="1" id="KW-0812">Transmembrane</keyword>
<accession>K9H5R1</accession>
<comment type="caution">
    <text evidence="2">The sequence shown here is derived from an EMBL/GenBank/DDBJ whole genome shotgun (WGS) entry which is preliminary data.</text>
</comment>
<evidence type="ECO:0000313" key="3">
    <source>
        <dbReference type="Proteomes" id="UP000009881"/>
    </source>
</evidence>
<protein>
    <submittedName>
        <fullName evidence="2">Uncharacterized protein</fullName>
    </submittedName>
</protein>
<feature type="transmembrane region" description="Helical" evidence="1">
    <location>
        <begin position="44"/>
        <end position="66"/>
    </location>
</feature>
<proteinExistence type="predicted"/>
<name>K9H5R1_9PROT</name>
<gene>
    <name evidence="2" type="ORF">C882_0010</name>
</gene>
<keyword evidence="1" id="KW-0472">Membrane</keyword>
<dbReference type="RefSeq" id="WP_009538462.1">
    <property type="nucleotide sequence ID" value="NZ_ANHY01000001.1"/>
</dbReference>
<dbReference type="AlphaFoldDB" id="K9H5R1"/>